<gene>
    <name evidence="1" type="ORF">DPEC_G00319760</name>
</gene>
<sequence length="1486" mass="163193">MGDTKLSLWLLVTTFALAYAQDNTRNGSPTCLLAKGFKSFHKYQFLYEFESLNAVNGASNLWNGPKGSCKVEVEVPQSCSYILRVTECLLSEAVDVDGEGNPVFRTASGSEAFASAIQKHPLKFVVDEAYDVKLYPEEDEGINVLNIKRGIISTLVVPLLEEKEKYWEMPTIHGLCRTAYKVQSKMGISHVTLTRELSKCDHFIPQRGHTSALALISGMHYPLSKLFQSSQTCNYKFDNQKNHMTSSACTENHILLPFSSGLNNGITNIGKQSLTLLTVSTHNERVFNPNEANLKGLPMDAPEDRSAVQDKNEVLAVLRELATLANGEKRAHLFQQLVGMVRGLTAESLSSAVPDALAVSGPLTYQVLAQCGTPECSSSIMQVLRSFDNSAIEVDAIVFAIGLVANPSARLVNDILLMAQYKQSKPVLYALSNAVKRFYKVEGDVTPEIKAVAEFAISQLGDCSGDQEHIFLVLRVIGNMAAAVGAASPALKAAVIQCVNQPAASPEVQQAAIQVFRQTPVPEEGREVLKTVLWRDPGPVQKRIAAYLVLMKEPSPADLALLASSLTDEQDHQTKAFIISHLTNILASTATETKELRENILEALQGNEVGTVMDPFKFSRNYKIGSVEGNMLFEGTSYLPKEAMLEMTLKAFGYDIDMLEFGLEGKGFEPTIDALFGENGLFPDAVLNTIYVMSDTMQMQVEDVLRNIMPALGKDRRKRQASQNIAKEIFRNFEKLLSDLKAQESPEATVYLRMLGNELGYLKAKDVEKMAYSAGLMIENVFRMFPTHVPMLMNGLLTSTDQEVFAHYIFMDNEFFLPTATGVPLKIGLSGTFTPGIKGGLAFKPGMKGEFSFMPSAGIEFVAKFGCHIPESVLSRLEMHTSLYHESGLTANIAMTNNQIKLSIPAPQSPTKLISVTNQLYTVISAEVKPIHSLVTDRIDRTECNVFFAGMKYCTTVQYPDASSRAAAPYFPLTGDSKYAVEIHPTGDVTEFTATIDYKLLRGDNGRPKADIVDVVFKAEGVEPAEATATMKFDRSWHVFTADIQIPDLDLEARIRSGEVDGSANAEGTRSISLAILHHNIPTFSLVGRTKVEAMKYAMLQVQLLVPSIDADATITANLKRDEELQLQFESDIKLPETSVVQKITLTYDDRKIVAEVKSDINSEIKNIVPHAEEIQKMVSDFLDKQVGTTDMNIRHILTKSVEATNNYMEKYADNIPYLGSFRVPEMPEISVSERLFLNAKATAAYHFGSEHAIMIFSVPFAGLSSDDLDFHIPEVSIPETVTLQVPIFGKAEISAKVDSNLYNLEGSASAELERVEMPRYLAKLNLIGSSPLELLSFKIEGSGLLAEMPDDTIEAHVQVSASHKLVEVSLTITEVGGVTTDKINVKSNGRIEVTSPLGLRAALQHNNTLSFNAEEISGDNTLELTVQAGPAYSKITAAQYFAYLEESAKMDSSLKIDSSILQAENTVVLSLVGVNNHVCVLSQKR</sequence>
<dbReference type="EMBL" id="CM055758">
    <property type="protein sequence ID" value="KAJ7988064.1"/>
    <property type="molecule type" value="Genomic_DNA"/>
</dbReference>
<name>A0ACC2F9P8_DALPE</name>
<reference evidence="1" key="1">
    <citation type="submission" date="2021-05" db="EMBL/GenBank/DDBJ databases">
        <authorList>
            <person name="Pan Q."/>
            <person name="Jouanno E."/>
            <person name="Zahm M."/>
            <person name="Klopp C."/>
            <person name="Cabau C."/>
            <person name="Louis A."/>
            <person name="Berthelot C."/>
            <person name="Parey E."/>
            <person name="Roest Crollius H."/>
            <person name="Montfort J."/>
            <person name="Robinson-Rechavi M."/>
            <person name="Bouchez O."/>
            <person name="Lampietro C."/>
            <person name="Lopez Roques C."/>
            <person name="Donnadieu C."/>
            <person name="Postlethwait J."/>
            <person name="Bobe J."/>
            <person name="Dillon D."/>
            <person name="Chandos A."/>
            <person name="von Hippel F."/>
            <person name="Guiguen Y."/>
        </authorList>
    </citation>
    <scope>NUCLEOTIDE SEQUENCE</scope>
    <source>
        <strain evidence="1">YG-Jan2019</strain>
    </source>
</reference>
<protein>
    <submittedName>
        <fullName evidence="1">Uncharacterized protein</fullName>
    </submittedName>
</protein>
<keyword evidence="2" id="KW-1185">Reference proteome</keyword>
<proteinExistence type="predicted"/>
<accession>A0ACC2F9P8</accession>
<evidence type="ECO:0000313" key="2">
    <source>
        <dbReference type="Proteomes" id="UP001157502"/>
    </source>
</evidence>
<evidence type="ECO:0000313" key="1">
    <source>
        <dbReference type="EMBL" id="KAJ7988064.1"/>
    </source>
</evidence>
<comment type="caution">
    <text evidence="1">The sequence shown here is derived from an EMBL/GenBank/DDBJ whole genome shotgun (WGS) entry which is preliminary data.</text>
</comment>
<organism evidence="1 2">
    <name type="scientific">Dallia pectoralis</name>
    <name type="common">Alaska blackfish</name>
    <dbReference type="NCBI Taxonomy" id="75939"/>
    <lineage>
        <taxon>Eukaryota</taxon>
        <taxon>Metazoa</taxon>
        <taxon>Chordata</taxon>
        <taxon>Craniata</taxon>
        <taxon>Vertebrata</taxon>
        <taxon>Euteleostomi</taxon>
        <taxon>Actinopterygii</taxon>
        <taxon>Neopterygii</taxon>
        <taxon>Teleostei</taxon>
        <taxon>Protacanthopterygii</taxon>
        <taxon>Esociformes</taxon>
        <taxon>Umbridae</taxon>
        <taxon>Dallia</taxon>
    </lineage>
</organism>
<dbReference type="Proteomes" id="UP001157502">
    <property type="component" value="Chromosome 31"/>
</dbReference>